<sequence>MSPQARAHEDGSMVWRSGTVVVRAGEWGISAEFLDTDTGAWEVVSHTEVVAILSSGDTAGLDAELIALVREAAEALRQGKETA</sequence>
<name>A0A1H4UIG5_TSUTY</name>
<reference evidence="2" key="1">
    <citation type="submission" date="2016-10" db="EMBL/GenBank/DDBJ databases">
        <authorList>
            <person name="Varghese N."/>
            <person name="Submissions S."/>
        </authorList>
    </citation>
    <scope>NUCLEOTIDE SEQUENCE [LARGE SCALE GENOMIC DNA]</scope>
    <source>
        <strain evidence="2">DSM 44234</strain>
    </source>
</reference>
<dbReference type="Proteomes" id="UP000182241">
    <property type="component" value="Unassembled WGS sequence"/>
</dbReference>
<gene>
    <name evidence="1" type="ORF">SAMN04489793_2902</name>
</gene>
<dbReference type="AlphaFoldDB" id="A0A1H4UIG5"/>
<dbReference type="STRING" id="57704.SAMN04489793_2902"/>
<evidence type="ECO:0000313" key="1">
    <source>
        <dbReference type="EMBL" id="SEC68081.1"/>
    </source>
</evidence>
<proteinExistence type="predicted"/>
<protein>
    <submittedName>
        <fullName evidence="1">Uncharacterized protein</fullName>
    </submittedName>
</protein>
<evidence type="ECO:0000313" key="2">
    <source>
        <dbReference type="Proteomes" id="UP000182241"/>
    </source>
</evidence>
<keyword evidence="2" id="KW-1185">Reference proteome</keyword>
<accession>A0A1H4UIG5</accession>
<dbReference type="EMBL" id="FNSA01000003">
    <property type="protein sequence ID" value="SEC68081.1"/>
    <property type="molecule type" value="Genomic_DNA"/>
</dbReference>
<dbReference type="RefSeq" id="WP_139286172.1">
    <property type="nucleotide sequence ID" value="NZ_FNSA01000003.1"/>
</dbReference>
<organism evidence="1 2">
    <name type="scientific">Tsukamurella tyrosinosolvens</name>
    <dbReference type="NCBI Taxonomy" id="57704"/>
    <lineage>
        <taxon>Bacteria</taxon>
        <taxon>Bacillati</taxon>
        <taxon>Actinomycetota</taxon>
        <taxon>Actinomycetes</taxon>
        <taxon>Mycobacteriales</taxon>
        <taxon>Tsukamurellaceae</taxon>
        <taxon>Tsukamurella</taxon>
    </lineage>
</organism>